<dbReference type="PANTHER" id="PTHR43630:SF2">
    <property type="entry name" value="GLYCOSYLTRANSFERASE"/>
    <property type="match status" value="1"/>
</dbReference>
<evidence type="ECO:0000259" key="1">
    <source>
        <dbReference type="Pfam" id="PF00535"/>
    </source>
</evidence>
<dbReference type="Pfam" id="PF00535">
    <property type="entry name" value="Glycos_transf_2"/>
    <property type="match status" value="1"/>
</dbReference>
<keyword evidence="2" id="KW-0808">Transferase</keyword>
<dbReference type="Proteomes" id="UP000034135">
    <property type="component" value="Unassembled WGS sequence"/>
</dbReference>
<dbReference type="SUPFAM" id="SSF53448">
    <property type="entry name" value="Nucleotide-diphospho-sugar transferases"/>
    <property type="match status" value="1"/>
</dbReference>
<protein>
    <submittedName>
        <fullName evidence="2">Glycosyl transferase family 2</fullName>
    </submittedName>
</protein>
<name>A0A0G1AWG9_9BACT</name>
<dbReference type="InterPro" id="IPR001173">
    <property type="entry name" value="Glyco_trans_2-like"/>
</dbReference>
<reference evidence="2 3" key="1">
    <citation type="journal article" date="2015" name="Nature">
        <title>rRNA introns, odd ribosomes, and small enigmatic genomes across a large radiation of phyla.</title>
        <authorList>
            <person name="Brown C.T."/>
            <person name="Hug L.A."/>
            <person name="Thomas B.C."/>
            <person name="Sharon I."/>
            <person name="Castelle C.J."/>
            <person name="Singh A."/>
            <person name="Wilkins M.J."/>
            <person name="Williams K.H."/>
            <person name="Banfield J.F."/>
        </authorList>
    </citation>
    <scope>NUCLEOTIDE SEQUENCE [LARGE SCALE GENOMIC DNA]</scope>
</reference>
<dbReference type="Gene3D" id="3.90.550.10">
    <property type="entry name" value="Spore Coat Polysaccharide Biosynthesis Protein SpsA, Chain A"/>
    <property type="match status" value="1"/>
</dbReference>
<dbReference type="PANTHER" id="PTHR43630">
    <property type="entry name" value="POLY-BETA-1,6-N-ACETYL-D-GLUCOSAMINE SYNTHASE"/>
    <property type="match status" value="1"/>
</dbReference>
<accession>A0A0G1AWG9</accession>
<dbReference type="GO" id="GO:0016740">
    <property type="term" value="F:transferase activity"/>
    <property type="evidence" value="ECO:0007669"/>
    <property type="project" value="UniProtKB-KW"/>
</dbReference>
<dbReference type="InterPro" id="IPR029044">
    <property type="entry name" value="Nucleotide-diphossugar_trans"/>
</dbReference>
<dbReference type="EMBL" id="LCEB01000004">
    <property type="protein sequence ID" value="KKS65377.1"/>
    <property type="molecule type" value="Genomic_DNA"/>
</dbReference>
<dbReference type="AlphaFoldDB" id="A0A0G1AWG9"/>
<gene>
    <name evidence="2" type="ORF">UV33_C0004G0005</name>
</gene>
<organism evidence="2 3">
    <name type="scientific">Candidatus Daviesbacteria bacterium GW2011_GWA1_42_6</name>
    <dbReference type="NCBI Taxonomy" id="1618420"/>
    <lineage>
        <taxon>Bacteria</taxon>
        <taxon>Candidatus Daviesiibacteriota</taxon>
    </lineage>
</organism>
<feature type="domain" description="Glycosyltransferase 2-like" evidence="1">
    <location>
        <begin position="23"/>
        <end position="158"/>
    </location>
</feature>
<evidence type="ECO:0000313" key="3">
    <source>
        <dbReference type="Proteomes" id="UP000034135"/>
    </source>
</evidence>
<proteinExistence type="predicted"/>
<comment type="caution">
    <text evidence="2">The sequence shown here is derived from an EMBL/GenBank/DDBJ whole genome shotgun (WGS) entry which is preliminary data.</text>
</comment>
<evidence type="ECO:0000313" key="2">
    <source>
        <dbReference type="EMBL" id="KKS65377.1"/>
    </source>
</evidence>
<sequence length="293" mass="34594">MGCLQIYQGLKEMKKTIWAHTLVKNEERYLWFAVMSVVDFVDKVLLWDTGSTDKTVEIIKKLKEAKPDKIEVKKVGEVDIEEFTKVRQAMLDKTESDWFLIVDGDEVWWEKSIRGVVDLIQKEGDSLETIVSPYYNIVGDIYHYQDQSGGNYRIDDKKGHYNIRAVKRTIPGLHLEKPHGQQGFYDKDDVLIQERNKKGRKFLDFPYLHFTNMRRSSSRSFDISVPKRDKKLKYEIGMRFPENFAYPEVFYGDRPEIVSSPWEKMPFVYQMRAILETPFKRIKRKLVPSKPGY</sequence>